<reference evidence="2" key="1">
    <citation type="submission" date="2014-05" db="EMBL/GenBank/DDBJ databases">
        <title>The transcriptome of the halophilic microalga Tetraselmis sp. GSL018 isolated from the Great Salt Lake, Utah.</title>
        <authorList>
            <person name="Jinkerson R.E."/>
            <person name="D'Adamo S."/>
            <person name="Posewitz M.C."/>
        </authorList>
    </citation>
    <scope>NUCLEOTIDE SEQUENCE</scope>
    <source>
        <strain evidence="2">GSL018</strain>
    </source>
</reference>
<gene>
    <name evidence="2" type="ORF">TSPGSL018_10968</name>
</gene>
<proteinExistence type="predicted"/>
<dbReference type="EMBL" id="GBEZ01018980">
    <property type="protein sequence ID" value="JAC67516.1"/>
    <property type="molecule type" value="Transcribed_RNA"/>
</dbReference>
<accession>A0A061RAI3</accession>
<dbReference type="AlphaFoldDB" id="A0A061RAI3"/>
<name>A0A061RAI3_9CHLO</name>
<evidence type="ECO:0000313" key="2">
    <source>
        <dbReference type="EMBL" id="JAC67516.1"/>
    </source>
</evidence>
<protein>
    <submittedName>
        <fullName evidence="2">Uncharacterized protein</fullName>
    </submittedName>
</protein>
<feature type="non-terminal residue" evidence="2">
    <location>
        <position position="79"/>
    </location>
</feature>
<organism evidence="2">
    <name type="scientific">Tetraselmis sp. GSL018</name>
    <dbReference type="NCBI Taxonomy" id="582737"/>
    <lineage>
        <taxon>Eukaryota</taxon>
        <taxon>Viridiplantae</taxon>
        <taxon>Chlorophyta</taxon>
        <taxon>core chlorophytes</taxon>
        <taxon>Chlorodendrophyceae</taxon>
        <taxon>Chlorodendrales</taxon>
        <taxon>Chlorodendraceae</taxon>
        <taxon>Tetraselmis</taxon>
    </lineage>
</organism>
<sequence>VPAPGPRSWPVTKKERQSNPPAEGKGGERGQKWVIVSDVGKSGDVRSPPRTIAAASTCGILEARAFNSQNKPAKPWHPG</sequence>
<feature type="region of interest" description="Disordered" evidence="1">
    <location>
        <begin position="1"/>
        <end position="33"/>
    </location>
</feature>
<evidence type="ECO:0000256" key="1">
    <source>
        <dbReference type="SAM" id="MobiDB-lite"/>
    </source>
</evidence>
<feature type="non-terminal residue" evidence="2">
    <location>
        <position position="1"/>
    </location>
</feature>